<dbReference type="OrthoDB" id="663108at2759"/>
<feature type="compositionally biased region" description="Acidic residues" evidence="1">
    <location>
        <begin position="83"/>
        <end position="97"/>
    </location>
</feature>
<keyword evidence="3" id="KW-1185">Reference proteome</keyword>
<gene>
    <name evidence="2" type="ORF">SHERM_20611</name>
</gene>
<dbReference type="EMBL" id="CACSLK010024540">
    <property type="protein sequence ID" value="CAA0823456.1"/>
    <property type="molecule type" value="Genomic_DNA"/>
</dbReference>
<dbReference type="PANTHER" id="PTHR34278:SF1">
    <property type="entry name" value="PROTEIN THI031, PUTATIVE-RELATED"/>
    <property type="match status" value="1"/>
</dbReference>
<reference evidence="2" key="1">
    <citation type="submission" date="2019-12" db="EMBL/GenBank/DDBJ databases">
        <authorList>
            <person name="Scholes J."/>
        </authorList>
    </citation>
    <scope>NUCLEOTIDE SEQUENCE</scope>
</reference>
<protein>
    <submittedName>
        <fullName evidence="2">Uncharacterized protein</fullName>
    </submittedName>
</protein>
<comment type="caution">
    <text evidence="2">The sequence shown here is derived from an EMBL/GenBank/DDBJ whole genome shotgun (WGS) entry which is preliminary data.</text>
</comment>
<sequence>MRREGRPHGMVRTCPAPLDPRPKSRILNQLADPPTAGPFTKVPSRPTNHSKPTSKRNCDADRHFRSRSSSKWARRTRSKRDDYSDDGDEEEEDFDDE</sequence>
<evidence type="ECO:0000313" key="3">
    <source>
        <dbReference type="Proteomes" id="UP001153555"/>
    </source>
</evidence>
<feature type="region of interest" description="Disordered" evidence="1">
    <location>
        <begin position="1"/>
        <end position="97"/>
    </location>
</feature>
<accession>A0A9N7RDT0</accession>
<evidence type="ECO:0000256" key="1">
    <source>
        <dbReference type="SAM" id="MobiDB-lite"/>
    </source>
</evidence>
<organism evidence="2 3">
    <name type="scientific">Striga hermonthica</name>
    <name type="common">Purple witchweed</name>
    <name type="synonym">Buchnera hermonthica</name>
    <dbReference type="NCBI Taxonomy" id="68872"/>
    <lineage>
        <taxon>Eukaryota</taxon>
        <taxon>Viridiplantae</taxon>
        <taxon>Streptophyta</taxon>
        <taxon>Embryophyta</taxon>
        <taxon>Tracheophyta</taxon>
        <taxon>Spermatophyta</taxon>
        <taxon>Magnoliopsida</taxon>
        <taxon>eudicotyledons</taxon>
        <taxon>Gunneridae</taxon>
        <taxon>Pentapetalae</taxon>
        <taxon>asterids</taxon>
        <taxon>lamiids</taxon>
        <taxon>Lamiales</taxon>
        <taxon>Orobanchaceae</taxon>
        <taxon>Buchnereae</taxon>
        <taxon>Striga</taxon>
    </lineage>
</organism>
<dbReference type="Proteomes" id="UP001153555">
    <property type="component" value="Unassembled WGS sequence"/>
</dbReference>
<dbReference type="PANTHER" id="PTHR34278">
    <property type="entry name" value="PROTEIN THI031, PUTATIVE-RELATED"/>
    <property type="match status" value="1"/>
</dbReference>
<dbReference type="AlphaFoldDB" id="A0A9N7RDT0"/>
<evidence type="ECO:0000313" key="2">
    <source>
        <dbReference type="EMBL" id="CAA0823456.1"/>
    </source>
</evidence>
<proteinExistence type="predicted"/>
<feature type="compositionally biased region" description="Basic residues" evidence="1">
    <location>
        <begin position="64"/>
        <end position="78"/>
    </location>
</feature>
<name>A0A9N7RDT0_STRHE</name>